<name>M7WYT2_RHOT1</name>
<dbReference type="OrthoDB" id="2519410at2759"/>
<organism evidence="1 2">
    <name type="scientific">Rhodotorula toruloides (strain NP11)</name>
    <name type="common">Yeast</name>
    <name type="synonym">Rhodosporidium toruloides</name>
    <dbReference type="NCBI Taxonomy" id="1130832"/>
    <lineage>
        <taxon>Eukaryota</taxon>
        <taxon>Fungi</taxon>
        <taxon>Dikarya</taxon>
        <taxon>Basidiomycota</taxon>
        <taxon>Pucciniomycotina</taxon>
        <taxon>Microbotryomycetes</taxon>
        <taxon>Sporidiobolales</taxon>
        <taxon>Sporidiobolaceae</taxon>
        <taxon>Rhodotorula</taxon>
    </lineage>
</organism>
<proteinExistence type="predicted"/>
<accession>M7WYT2</accession>
<sequence length="279" mass="31372">MAPVLPLELQLLILELALPPPIRRNRDERVRLGKAFSLATERLEAKCAGALPFETLVIAFEPFDECQLSESPSYADYELGLRISSGDAYAVRTGLQRLFILDLSDFGSEIRQLSHYLLPAQLRYLGLNSVLLSKNWDFNHFARLETLIFDQVDYYTPCLPRWVSQLKSLPLRALCCKVFFPALDFRHLADFASLKHFALVLSRLGCVSNGPADDSALVLPCGLQTFTFCGARGTTSKADDDLLNSVCQQNGTRFLRQEDVVGQEIFDWDPEEWAYSIGA</sequence>
<reference evidence="1 2" key="1">
    <citation type="journal article" date="2012" name="Nat. Commun.">
        <title>A multi-omic map of the lipid-producing yeast Rhodosporidium toruloides.</title>
        <authorList>
            <person name="Zhu Z."/>
            <person name="Zhang S."/>
            <person name="Liu H."/>
            <person name="Shen H."/>
            <person name="Lin X."/>
            <person name="Yang F."/>
            <person name="Zhou Y.J."/>
            <person name="Jin G."/>
            <person name="Ye M."/>
            <person name="Zou H."/>
            <person name="Zou H."/>
            <person name="Zhao Z.K."/>
        </authorList>
    </citation>
    <scope>NUCLEOTIDE SEQUENCE [LARGE SCALE GENOMIC DNA]</scope>
    <source>
        <strain evidence="1 2">NP11</strain>
    </source>
</reference>
<dbReference type="HOGENOM" id="CLU_051548_0_0_1"/>
<dbReference type="AlphaFoldDB" id="M7WYT2"/>
<dbReference type="EMBL" id="KB722648">
    <property type="protein sequence ID" value="EMS23226.1"/>
    <property type="molecule type" value="Genomic_DNA"/>
</dbReference>
<evidence type="ECO:0008006" key="3">
    <source>
        <dbReference type="Google" id="ProtNLM"/>
    </source>
</evidence>
<dbReference type="RefSeq" id="XP_016274345.1">
    <property type="nucleotide sequence ID" value="XM_016421224.1"/>
</dbReference>
<protein>
    <recommendedName>
        <fullName evidence="3">Proteophosphoglycan ppg4</fullName>
    </recommendedName>
</protein>
<gene>
    <name evidence="1" type="ORF">RHTO_07568</name>
</gene>
<evidence type="ECO:0000313" key="1">
    <source>
        <dbReference type="EMBL" id="EMS23226.1"/>
    </source>
</evidence>
<evidence type="ECO:0000313" key="2">
    <source>
        <dbReference type="Proteomes" id="UP000016926"/>
    </source>
</evidence>
<keyword evidence="2" id="KW-1185">Reference proteome</keyword>
<dbReference type="GeneID" id="27371581"/>
<dbReference type="Proteomes" id="UP000016926">
    <property type="component" value="Unassembled WGS sequence"/>
</dbReference>